<dbReference type="Proteomes" id="UP000297403">
    <property type="component" value="Unassembled WGS sequence"/>
</dbReference>
<keyword evidence="3" id="KW-1185">Reference proteome</keyword>
<dbReference type="AlphaFoldDB" id="A0AAQ2HF08"/>
<dbReference type="RefSeq" id="WP_134434740.1">
    <property type="nucleotide sequence ID" value="NZ_SOFY01000061.1"/>
</dbReference>
<gene>
    <name evidence="2" type="ORF">E3O49_11250</name>
</gene>
<protein>
    <submittedName>
        <fullName evidence="2">Uncharacterized protein</fullName>
    </submittedName>
</protein>
<evidence type="ECO:0000256" key="1">
    <source>
        <dbReference type="SAM" id="MobiDB-lite"/>
    </source>
</evidence>
<name>A0AAQ2HF08_9MICO</name>
<proteinExistence type="predicted"/>
<dbReference type="EMBL" id="SOFY01000061">
    <property type="protein sequence ID" value="TFC44877.1"/>
    <property type="molecule type" value="Genomic_DNA"/>
</dbReference>
<sequence length="226" mass="23811">MPPSRFPRRLIIVLAVAAAVLAALVGVGLYGLLLAPRSAPTTASDVPRETPGPAPAIPTPTDTIPSLPGIRSTADAEGFARAVAEALFAWDTASDYEPTDYAQVIVDVGDPSGEEAAGLASDVRSYLPTAEAWAQLQTMQTRQWLTIDEAHVPDSWADALDQAAPGQLLPGTIAYTISGTRHRDGISGTEPVESARGAAFTVIVTCQPTFDTCHVLRLSQLDNPLR</sequence>
<feature type="region of interest" description="Disordered" evidence="1">
    <location>
        <begin position="40"/>
        <end position="67"/>
    </location>
</feature>
<organism evidence="2 3">
    <name type="scientific">Cryobacterium shii</name>
    <dbReference type="NCBI Taxonomy" id="1259235"/>
    <lineage>
        <taxon>Bacteria</taxon>
        <taxon>Bacillati</taxon>
        <taxon>Actinomycetota</taxon>
        <taxon>Actinomycetes</taxon>
        <taxon>Micrococcales</taxon>
        <taxon>Microbacteriaceae</taxon>
        <taxon>Cryobacterium</taxon>
    </lineage>
</organism>
<evidence type="ECO:0000313" key="3">
    <source>
        <dbReference type="Proteomes" id="UP000297403"/>
    </source>
</evidence>
<reference evidence="2 3" key="1">
    <citation type="submission" date="2019-03" db="EMBL/GenBank/DDBJ databases">
        <title>Genomics of glacier-inhabiting Cryobacterium strains.</title>
        <authorList>
            <person name="Liu Q."/>
            <person name="Xin Y.-H."/>
        </authorList>
    </citation>
    <scope>NUCLEOTIDE SEQUENCE [LARGE SCALE GENOMIC DNA]</scope>
    <source>
        <strain evidence="3">TMT1-22</strain>
    </source>
</reference>
<evidence type="ECO:0000313" key="2">
    <source>
        <dbReference type="EMBL" id="TFC44877.1"/>
    </source>
</evidence>
<comment type="caution">
    <text evidence="2">The sequence shown here is derived from an EMBL/GenBank/DDBJ whole genome shotgun (WGS) entry which is preliminary data.</text>
</comment>
<accession>A0AAQ2HF08</accession>